<proteinExistence type="predicted"/>
<dbReference type="PROSITE" id="PS00041">
    <property type="entry name" value="HTH_ARAC_FAMILY_1"/>
    <property type="match status" value="1"/>
</dbReference>
<accession>A0ABV1D3A3</accession>
<feature type="region of interest" description="Disordered" evidence="4">
    <location>
        <begin position="296"/>
        <end position="321"/>
    </location>
</feature>
<name>A0ABV1D3A3_9FIRM</name>
<dbReference type="InterPro" id="IPR037923">
    <property type="entry name" value="HTH-like"/>
</dbReference>
<reference evidence="6 7" key="1">
    <citation type="submission" date="2024-03" db="EMBL/GenBank/DDBJ databases">
        <title>Human intestinal bacterial collection.</title>
        <authorList>
            <person name="Pauvert C."/>
            <person name="Hitch T.C.A."/>
            <person name="Clavel T."/>
        </authorList>
    </citation>
    <scope>NUCLEOTIDE SEQUENCE [LARGE SCALE GENOMIC DNA]</scope>
    <source>
        <strain evidence="6 7">CLA-SR-H021</strain>
    </source>
</reference>
<keyword evidence="1" id="KW-0805">Transcription regulation</keyword>
<dbReference type="PANTHER" id="PTHR43280:SF30">
    <property type="entry name" value="MMSAB OPERON REGULATORY PROTEIN"/>
    <property type="match status" value="1"/>
</dbReference>
<dbReference type="SMART" id="SM00342">
    <property type="entry name" value="HTH_ARAC"/>
    <property type="match status" value="1"/>
</dbReference>
<dbReference type="EMBL" id="JBBMFM010000020">
    <property type="protein sequence ID" value="MEQ2424871.1"/>
    <property type="molecule type" value="Genomic_DNA"/>
</dbReference>
<dbReference type="InterPro" id="IPR018062">
    <property type="entry name" value="HTH_AraC-typ_CS"/>
</dbReference>
<evidence type="ECO:0000256" key="2">
    <source>
        <dbReference type="ARBA" id="ARBA00023125"/>
    </source>
</evidence>
<evidence type="ECO:0000256" key="1">
    <source>
        <dbReference type="ARBA" id="ARBA00023015"/>
    </source>
</evidence>
<keyword evidence="2" id="KW-0238">DNA-binding</keyword>
<dbReference type="InterPro" id="IPR003313">
    <property type="entry name" value="AraC-bd"/>
</dbReference>
<dbReference type="SUPFAM" id="SSF51215">
    <property type="entry name" value="Regulatory protein AraC"/>
    <property type="match status" value="1"/>
</dbReference>
<sequence length="321" mass="36933">MYINIICPPLPHLIVGGISLFRKGDRHERRAIHKTFDLIYVQKGTLYMEENGIQFDVKEGDFLILVPELIHAGYRHCTEDTVFSWMHFYTEGGYTCTKNPVSYMPSKMNKNKYYQKDKFTISLPQFGSLPRKQGDRLKDYMEQISQVKIDKYNQQKLFFDSTSSQIEYQILFLRILSLICESNEHPKEKDLAGEIYSYMCKVYAQPFSLAGLSHRFSFHPAYITRCVKKKYHMTPLQLLIQIRMEEARKLLKTTSLHVNTIGQLVGYPDAAYFSKQFKQVMGMTAAACRREAQGERDAGVADAGTKEPGGDGVVRGMEPEV</sequence>
<gene>
    <name evidence="6" type="ORF">WMQ36_07790</name>
</gene>
<keyword evidence="7" id="KW-1185">Reference proteome</keyword>
<comment type="caution">
    <text evidence="6">The sequence shown here is derived from an EMBL/GenBank/DDBJ whole genome shotgun (WGS) entry which is preliminary data.</text>
</comment>
<feature type="domain" description="HTH araC/xylS-type" evidence="5">
    <location>
        <begin position="193"/>
        <end position="291"/>
    </location>
</feature>
<dbReference type="Pfam" id="PF02311">
    <property type="entry name" value="AraC_binding"/>
    <property type="match status" value="1"/>
</dbReference>
<evidence type="ECO:0000313" key="6">
    <source>
        <dbReference type="EMBL" id="MEQ2424871.1"/>
    </source>
</evidence>
<dbReference type="PANTHER" id="PTHR43280">
    <property type="entry name" value="ARAC-FAMILY TRANSCRIPTIONAL REGULATOR"/>
    <property type="match status" value="1"/>
</dbReference>
<dbReference type="RefSeq" id="WP_008718858.1">
    <property type="nucleotide sequence ID" value="NZ_JBBMFM010000020.1"/>
</dbReference>
<dbReference type="Gene3D" id="1.10.10.60">
    <property type="entry name" value="Homeodomain-like"/>
    <property type="match status" value="2"/>
</dbReference>
<evidence type="ECO:0000256" key="4">
    <source>
        <dbReference type="SAM" id="MobiDB-lite"/>
    </source>
</evidence>
<dbReference type="SUPFAM" id="SSF46689">
    <property type="entry name" value="Homeodomain-like"/>
    <property type="match status" value="1"/>
</dbReference>
<dbReference type="InterPro" id="IPR009057">
    <property type="entry name" value="Homeodomain-like_sf"/>
</dbReference>
<evidence type="ECO:0000259" key="5">
    <source>
        <dbReference type="PROSITE" id="PS01124"/>
    </source>
</evidence>
<evidence type="ECO:0000256" key="3">
    <source>
        <dbReference type="ARBA" id="ARBA00023163"/>
    </source>
</evidence>
<dbReference type="Proteomes" id="UP001454086">
    <property type="component" value="Unassembled WGS sequence"/>
</dbReference>
<dbReference type="Pfam" id="PF12833">
    <property type="entry name" value="HTH_18"/>
    <property type="match status" value="1"/>
</dbReference>
<protein>
    <submittedName>
        <fullName evidence="6">AraC family transcriptional regulator</fullName>
    </submittedName>
</protein>
<dbReference type="InterPro" id="IPR018060">
    <property type="entry name" value="HTH_AraC"/>
</dbReference>
<organism evidence="6 7">
    <name type="scientific">Enterocloster hominis</name>
    <name type="common">ex Hitch et al. 2024</name>
    <dbReference type="NCBI Taxonomy" id="1917870"/>
    <lineage>
        <taxon>Bacteria</taxon>
        <taxon>Bacillati</taxon>
        <taxon>Bacillota</taxon>
        <taxon>Clostridia</taxon>
        <taxon>Lachnospirales</taxon>
        <taxon>Lachnospiraceae</taxon>
        <taxon>Enterocloster</taxon>
    </lineage>
</organism>
<dbReference type="PROSITE" id="PS01124">
    <property type="entry name" value="HTH_ARAC_FAMILY_2"/>
    <property type="match status" value="1"/>
</dbReference>
<feature type="compositionally biased region" description="Basic and acidic residues" evidence="4">
    <location>
        <begin position="296"/>
        <end position="309"/>
    </location>
</feature>
<keyword evidence="3" id="KW-0804">Transcription</keyword>
<evidence type="ECO:0000313" key="7">
    <source>
        <dbReference type="Proteomes" id="UP001454086"/>
    </source>
</evidence>